<evidence type="ECO:0000313" key="2">
    <source>
        <dbReference type="Proteomes" id="UP001433508"/>
    </source>
</evidence>
<proteinExistence type="predicted"/>
<comment type="caution">
    <text evidence="1">The sequence shown here is derived from an EMBL/GenBank/DDBJ whole genome shotgun (WGS) entry which is preliminary data.</text>
</comment>
<sequence length="639" mass="71595">MPNRGRAKSCTACRQVKLACDARKKGPGPCTRCSNKNIQCCFDSNFKRISTRNRIVQEITNGARMGYQSGADSAHALDSLDLTQSGEVLVEEEAWLQIVGKDVPGSHVLGDFRLDYQVAVELFEHFEQYYKPHAPFLQPITTPLATFVKSSPLLFWTIILCSSQMHSKYGGLYAAISAEHEILLSHIMHSAIQSIHVLHALLCLCLWPIPKLRQQFDTSWNYIGHAINAAMYLNCHIPCNLESPLADWRGFGGFTMKDMGADTRNLTWLACFDIGTRVGEFLGFPSPLACRYHLKSITKAQDESAARISPSFRAILEIRRITSVSTMQLEAVDDVASHFSLTQKFIANLDALRQIYRRFWTPDLEINFQGAKLYLYAMTFILTRSQDPAKDCQRLTYRQVILRHGLQSAATLVSSMTKLSQDSPPDKLPEAVNKLVFYPKPYFTSLFFASVFLFRVLLSYHTATREDTSLAVSSLTEAHKIFLSLPSHRDGVRAAIIIETLVAITRDSSKTDFLPMSELIITSRLGASLMYDAIFRSAEHANRHPVSGKSGPVASWKPLNARERHRLPSAPEEMVNVAKPCASNVVRDEQAVDWWQSWDTYMGDFGIGVENWNVEMWTGADLLGNEISPAAAWDPTVGG</sequence>
<reference evidence="2" key="1">
    <citation type="journal article" date="2024" name="Front. Bioeng. Biotechnol.">
        <title>Genome-scale model development and genomic sequencing of the oleaginous clade Lipomyces.</title>
        <authorList>
            <person name="Czajka J.J."/>
            <person name="Han Y."/>
            <person name="Kim J."/>
            <person name="Mondo S.J."/>
            <person name="Hofstad B.A."/>
            <person name="Robles A."/>
            <person name="Haridas S."/>
            <person name="Riley R."/>
            <person name="LaButti K."/>
            <person name="Pangilinan J."/>
            <person name="Andreopoulos W."/>
            <person name="Lipzen A."/>
            <person name="Yan J."/>
            <person name="Wang M."/>
            <person name="Ng V."/>
            <person name="Grigoriev I.V."/>
            <person name="Spatafora J.W."/>
            <person name="Magnuson J.K."/>
            <person name="Baker S.E."/>
            <person name="Pomraning K.R."/>
        </authorList>
    </citation>
    <scope>NUCLEOTIDE SEQUENCE [LARGE SCALE GENOMIC DNA]</scope>
    <source>
        <strain evidence="2">CBS 7786</strain>
    </source>
</reference>
<evidence type="ECO:0000313" key="1">
    <source>
        <dbReference type="EMBL" id="KAK9240691.1"/>
    </source>
</evidence>
<name>A0ACC3T9T6_LIPKO</name>
<gene>
    <name evidence="1" type="ORF">V1525DRAFT_179884</name>
</gene>
<protein>
    <submittedName>
        <fullName evidence="1">Uncharacterized protein</fullName>
    </submittedName>
</protein>
<organism evidence="1 2">
    <name type="scientific">Lipomyces kononenkoae</name>
    <name type="common">Yeast</name>
    <dbReference type="NCBI Taxonomy" id="34357"/>
    <lineage>
        <taxon>Eukaryota</taxon>
        <taxon>Fungi</taxon>
        <taxon>Dikarya</taxon>
        <taxon>Ascomycota</taxon>
        <taxon>Saccharomycotina</taxon>
        <taxon>Lipomycetes</taxon>
        <taxon>Lipomycetales</taxon>
        <taxon>Lipomycetaceae</taxon>
        <taxon>Lipomyces</taxon>
    </lineage>
</organism>
<dbReference type="EMBL" id="MU971338">
    <property type="protein sequence ID" value="KAK9240691.1"/>
    <property type="molecule type" value="Genomic_DNA"/>
</dbReference>
<keyword evidence="2" id="KW-1185">Reference proteome</keyword>
<dbReference type="Proteomes" id="UP001433508">
    <property type="component" value="Unassembled WGS sequence"/>
</dbReference>
<accession>A0ACC3T9T6</accession>